<evidence type="ECO:0000313" key="4">
    <source>
        <dbReference type="Proteomes" id="UP000324767"/>
    </source>
</evidence>
<sequence>MAGIIFNPENDIPDLSGKVIFITGGTAGIGSASVLALAKHNPSHIYFSGRNAQTAASLIDTIKASVPSANITFLECDLASLASVKAAAQKFSSPRLDILICNAGIMAASPDLTKDGYEIQFGTNHLGHALLIKLLLPTLVQTAELPGSDVRIIMLTSQGFRMHPAGGIVFKDLRTVQDTAFFSGWRCYAQSKLANILYANELARRYPKITAVSIHPGVVSTGMVGNLGLANWLLVYVTQLGRLKTPAEGAYNQLWAATGKRGEGGVVSGGYYEPVGVVGTKHREAGNGKLAEELWEWTQGELEAY</sequence>
<evidence type="ECO:0000256" key="1">
    <source>
        <dbReference type="ARBA" id="ARBA00006484"/>
    </source>
</evidence>
<evidence type="ECO:0000313" key="3">
    <source>
        <dbReference type="EMBL" id="KAA6413666.1"/>
    </source>
</evidence>
<dbReference type="PANTHER" id="PTHR24320">
    <property type="entry name" value="RETINOL DEHYDROGENASE"/>
    <property type="match status" value="1"/>
</dbReference>
<dbReference type="PRINTS" id="PR00081">
    <property type="entry name" value="GDHRDH"/>
</dbReference>
<dbReference type="InterPro" id="IPR002347">
    <property type="entry name" value="SDR_fam"/>
</dbReference>
<dbReference type="AlphaFoldDB" id="A0A5M8PX69"/>
<reference evidence="3 4" key="1">
    <citation type="submission" date="2019-09" db="EMBL/GenBank/DDBJ databases">
        <title>The hologenome of the rock-dwelling lichen Lasallia pustulata.</title>
        <authorList>
            <person name="Greshake Tzovaras B."/>
            <person name="Segers F."/>
            <person name="Bicker A."/>
            <person name="Dal Grande F."/>
            <person name="Otte J."/>
            <person name="Hankeln T."/>
            <person name="Schmitt I."/>
            <person name="Ebersberger I."/>
        </authorList>
    </citation>
    <scope>NUCLEOTIDE SEQUENCE [LARGE SCALE GENOMIC DNA]</scope>
    <source>
        <strain evidence="3">A1-1</strain>
    </source>
</reference>
<dbReference type="InterPro" id="IPR036291">
    <property type="entry name" value="NAD(P)-bd_dom_sf"/>
</dbReference>
<evidence type="ECO:0008006" key="5">
    <source>
        <dbReference type="Google" id="ProtNLM"/>
    </source>
</evidence>
<accession>A0A5M8PX69</accession>
<name>A0A5M8PX69_9LECA</name>
<dbReference type="Gene3D" id="3.40.50.720">
    <property type="entry name" value="NAD(P)-binding Rossmann-like Domain"/>
    <property type="match status" value="1"/>
</dbReference>
<comment type="caution">
    <text evidence="3">The sequence shown here is derived from an EMBL/GenBank/DDBJ whole genome shotgun (WGS) entry which is preliminary data.</text>
</comment>
<dbReference type="Proteomes" id="UP000324767">
    <property type="component" value="Unassembled WGS sequence"/>
</dbReference>
<comment type="similarity">
    <text evidence="1">Belongs to the short-chain dehydrogenases/reductases (SDR) family.</text>
</comment>
<dbReference type="EMBL" id="VXIT01000003">
    <property type="protein sequence ID" value="KAA6413666.1"/>
    <property type="molecule type" value="Genomic_DNA"/>
</dbReference>
<dbReference type="OrthoDB" id="191139at2759"/>
<organism evidence="3 4">
    <name type="scientific">Lasallia pustulata</name>
    <dbReference type="NCBI Taxonomy" id="136370"/>
    <lineage>
        <taxon>Eukaryota</taxon>
        <taxon>Fungi</taxon>
        <taxon>Dikarya</taxon>
        <taxon>Ascomycota</taxon>
        <taxon>Pezizomycotina</taxon>
        <taxon>Lecanoromycetes</taxon>
        <taxon>OSLEUM clade</taxon>
        <taxon>Umbilicariomycetidae</taxon>
        <taxon>Umbilicariales</taxon>
        <taxon>Umbilicariaceae</taxon>
        <taxon>Lasallia</taxon>
    </lineage>
</organism>
<dbReference type="SUPFAM" id="SSF51735">
    <property type="entry name" value="NAD(P)-binding Rossmann-fold domains"/>
    <property type="match status" value="1"/>
</dbReference>
<evidence type="ECO:0000256" key="2">
    <source>
        <dbReference type="ARBA" id="ARBA00023002"/>
    </source>
</evidence>
<dbReference type="Pfam" id="PF00106">
    <property type="entry name" value="adh_short"/>
    <property type="match status" value="1"/>
</dbReference>
<protein>
    <recommendedName>
        <fullName evidence="5">Oxidoreductase</fullName>
    </recommendedName>
</protein>
<proteinExistence type="inferred from homology"/>
<dbReference type="GO" id="GO:0016491">
    <property type="term" value="F:oxidoreductase activity"/>
    <property type="evidence" value="ECO:0007669"/>
    <property type="project" value="UniProtKB-KW"/>
</dbReference>
<gene>
    <name evidence="3" type="ORF">FRX48_02027</name>
</gene>
<dbReference type="PANTHER" id="PTHR24320:SF154">
    <property type="entry name" value="OXIDOREDUCTASE, SHORT-CHAIN DEHYDROGENASE_REDUCTASE FAMILY (AFU_ORTHOLOGUE AFUA_2G04560)"/>
    <property type="match status" value="1"/>
</dbReference>
<keyword evidence="2" id="KW-0560">Oxidoreductase</keyword>